<dbReference type="SUPFAM" id="SSF50630">
    <property type="entry name" value="Acid proteases"/>
    <property type="match status" value="1"/>
</dbReference>
<dbReference type="Proteomes" id="UP000054047">
    <property type="component" value="Unassembled WGS sequence"/>
</dbReference>
<feature type="domain" description="Peptidase A1" evidence="2">
    <location>
        <begin position="1"/>
        <end position="34"/>
    </location>
</feature>
<dbReference type="OrthoDB" id="5794195at2759"/>
<sequence>MPGFGMGPSWILGDPFIREYCNIYDVGNKQIGFAKSKQKQGVSAQPNSKYNRKSELRAMES</sequence>
<evidence type="ECO:0000256" key="1">
    <source>
        <dbReference type="SAM" id="MobiDB-lite"/>
    </source>
</evidence>
<dbReference type="AlphaFoldDB" id="A0A0C2FVT2"/>
<gene>
    <name evidence="3" type="ORF">ANCDUO_20900</name>
</gene>
<reference evidence="3 4" key="1">
    <citation type="submission" date="2013-12" db="EMBL/GenBank/DDBJ databases">
        <title>Draft genome of the parsitic nematode Ancylostoma duodenale.</title>
        <authorList>
            <person name="Mitreva M."/>
        </authorList>
    </citation>
    <scope>NUCLEOTIDE SEQUENCE [LARGE SCALE GENOMIC DNA]</scope>
    <source>
        <strain evidence="3 4">Zhejiang</strain>
    </source>
</reference>
<evidence type="ECO:0000313" key="4">
    <source>
        <dbReference type="Proteomes" id="UP000054047"/>
    </source>
</evidence>
<proteinExistence type="predicted"/>
<protein>
    <recommendedName>
        <fullName evidence="2">Peptidase A1 domain-containing protein</fullName>
    </recommendedName>
</protein>
<dbReference type="Gene3D" id="2.40.70.10">
    <property type="entry name" value="Acid Proteases"/>
    <property type="match status" value="1"/>
</dbReference>
<dbReference type="InterPro" id="IPR021109">
    <property type="entry name" value="Peptidase_aspartic_dom_sf"/>
</dbReference>
<name>A0A0C2FVT2_9BILA</name>
<dbReference type="Pfam" id="PF00026">
    <property type="entry name" value="Asp"/>
    <property type="match status" value="1"/>
</dbReference>
<keyword evidence="4" id="KW-1185">Reference proteome</keyword>
<dbReference type="PROSITE" id="PS51767">
    <property type="entry name" value="PEPTIDASE_A1"/>
    <property type="match status" value="1"/>
</dbReference>
<evidence type="ECO:0000259" key="2">
    <source>
        <dbReference type="PROSITE" id="PS51767"/>
    </source>
</evidence>
<feature type="compositionally biased region" description="Basic and acidic residues" evidence="1">
    <location>
        <begin position="52"/>
        <end position="61"/>
    </location>
</feature>
<dbReference type="InterPro" id="IPR033121">
    <property type="entry name" value="PEPTIDASE_A1"/>
</dbReference>
<dbReference type="EMBL" id="KN755490">
    <property type="protein sequence ID" value="KIH49026.1"/>
    <property type="molecule type" value="Genomic_DNA"/>
</dbReference>
<evidence type="ECO:0000313" key="3">
    <source>
        <dbReference type="EMBL" id="KIH49026.1"/>
    </source>
</evidence>
<accession>A0A0C2FVT2</accession>
<feature type="region of interest" description="Disordered" evidence="1">
    <location>
        <begin position="36"/>
        <end position="61"/>
    </location>
</feature>
<feature type="compositionally biased region" description="Polar residues" evidence="1">
    <location>
        <begin position="39"/>
        <end position="49"/>
    </location>
</feature>
<organism evidence="3 4">
    <name type="scientific">Ancylostoma duodenale</name>
    <dbReference type="NCBI Taxonomy" id="51022"/>
    <lineage>
        <taxon>Eukaryota</taxon>
        <taxon>Metazoa</taxon>
        <taxon>Ecdysozoa</taxon>
        <taxon>Nematoda</taxon>
        <taxon>Chromadorea</taxon>
        <taxon>Rhabditida</taxon>
        <taxon>Rhabditina</taxon>
        <taxon>Rhabditomorpha</taxon>
        <taxon>Strongyloidea</taxon>
        <taxon>Ancylostomatidae</taxon>
        <taxon>Ancylostomatinae</taxon>
        <taxon>Ancylostoma</taxon>
    </lineage>
</organism>